<accession>A0ABN9VTT5</accession>
<evidence type="ECO:0000256" key="1">
    <source>
        <dbReference type="SAM" id="MobiDB-lite"/>
    </source>
</evidence>
<name>A0ABN9VTT5_9DINO</name>
<evidence type="ECO:0000313" key="3">
    <source>
        <dbReference type="Proteomes" id="UP001189429"/>
    </source>
</evidence>
<feature type="region of interest" description="Disordered" evidence="1">
    <location>
        <begin position="1"/>
        <end position="85"/>
    </location>
</feature>
<feature type="compositionally biased region" description="Gly residues" evidence="1">
    <location>
        <begin position="58"/>
        <end position="79"/>
    </location>
</feature>
<evidence type="ECO:0000313" key="2">
    <source>
        <dbReference type="EMBL" id="CAK0876348.1"/>
    </source>
</evidence>
<organism evidence="2 3">
    <name type="scientific">Prorocentrum cordatum</name>
    <dbReference type="NCBI Taxonomy" id="2364126"/>
    <lineage>
        <taxon>Eukaryota</taxon>
        <taxon>Sar</taxon>
        <taxon>Alveolata</taxon>
        <taxon>Dinophyceae</taxon>
        <taxon>Prorocentrales</taxon>
        <taxon>Prorocentraceae</taxon>
        <taxon>Prorocentrum</taxon>
    </lineage>
</organism>
<proteinExistence type="predicted"/>
<comment type="caution">
    <text evidence="2">The sequence shown here is derived from an EMBL/GenBank/DDBJ whole genome shotgun (WGS) entry which is preliminary data.</text>
</comment>
<sequence length="133" mass="13280">MMVDGDVDGSSLPDDSWADGPAAAAAASAPPRPGGRPPGGGLRGRRGLGALPLADTAPGGGPRVRGEGGGAGAAGGSSSGPGPSEVEFERLLETSMEMLQRTADWDPSREGELRGELRRRLQASLGHLVPCGA</sequence>
<keyword evidence="3" id="KW-1185">Reference proteome</keyword>
<gene>
    <name evidence="2" type="ORF">PCOR1329_LOCUS60765</name>
</gene>
<protein>
    <submittedName>
        <fullName evidence="2">Uncharacterized protein</fullName>
    </submittedName>
</protein>
<feature type="compositionally biased region" description="Low complexity" evidence="1">
    <location>
        <begin position="20"/>
        <end position="29"/>
    </location>
</feature>
<reference evidence="2" key="1">
    <citation type="submission" date="2023-10" db="EMBL/GenBank/DDBJ databases">
        <authorList>
            <person name="Chen Y."/>
            <person name="Shah S."/>
            <person name="Dougan E. K."/>
            <person name="Thang M."/>
            <person name="Chan C."/>
        </authorList>
    </citation>
    <scope>NUCLEOTIDE SEQUENCE [LARGE SCALE GENOMIC DNA]</scope>
</reference>
<dbReference type="Proteomes" id="UP001189429">
    <property type="component" value="Unassembled WGS sequence"/>
</dbReference>
<dbReference type="EMBL" id="CAUYUJ010017618">
    <property type="protein sequence ID" value="CAK0876348.1"/>
    <property type="molecule type" value="Genomic_DNA"/>
</dbReference>